<protein>
    <recommendedName>
        <fullName evidence="4">DUF4044 domain-containing protein</fullName>
    </recommendedName>
</protein>
<evidence type="ECO:0000256" key="1">
    <source>
        <dbReference type="SAM" id="Phobius"/>
    </source>
</evidence>
<keyword evidence="1" id="KW-0812">Transmembrane</keyword>
<dbReference type="Proteomes" id="UP000196118">
    <property type="component" value="Chromosome"/>
</dbReference>
<keyword evidence="1" id="KW-1133">Transmembrane helix</keyword>
<dbReference type="AlphaFoldDB" id="A0A1Y0VMV4"/>
<accession>A0A1Y0VMV4</accession>
<evidence type="ECO:0000313" key="3">
    <source>
        <dbReference type="Proteomes" id="UP000196118"/>
    </source>
</evidence>
<dbReference type="InterPro" id="IPR025270">
    <property type="entry name" value="DUF4044"/>
</dbReference>
<dbReference type="EMBL" id="CP021474">
    <property type="protein sequence ID" value="ARW19481.1"/>
    <property type="molecule type" value="Genomic_DNA"/>
</dbReference>
<name>A0A1Y0VMV4_PEDPE</name>
<organism evidence="2 3">
    <name type="scientific">Pediococcus pentosaceus</name>
    <dbReference type="NCBI Taxonomy" id="1255"/>
    <lineage>
        <taxon>Bacteria</taxon>
        <taxon>Bacillati</taxon>
        <taxon>Bacillota</taxon>
        <taxon>Bacilli</taxon>
        <taxon>Lactobacillales</taxon>
        <taxon>Lactobacillaceae</taxon>
        <taxon>Pediococcus</taxon>
    </lineage>
</organism>
<gene>
    <name evidence="2" type="ORF">S100892_00907</name>
</gene>
<proteinExistence type="predicted"/>
<evidence type="ECO:0008006" key="4">
    <source>
        <dbReference type="Google" id="ProtNLM"/>
    </source>
</evidence>
<feature type="transmembrane region" description="Helical" evidence="1">
    <location>
        <begin position="15"/>
        <end position="35"/>
    </location>
</feature>
<dbReference type="Pfam" id="PF13253">
    <property type="entry name" value="DUF4044"/>
    <property type="match status" value="1"/>
</dbReference>
<evidence type="ECO:0000313" key="2">
    <source>
        <dbReference type="EMBL" id="ARW19481.1"/>
    </source>
</evidence>
<reference evidence="2 3" key="1">
    <citation type="submission" date="2017-05" db="EMBL/GenBank/DDBJ databases">
        <title>Genome sequence of Pediococcus pentosaceus strain SRCM100892.</title>
        <authorList>
            <person name="Cho S.H."/>
        </authorList>
    </citation>
    <scope>NUCLEOTIDE SEQUENCE [LARGE SCALE GENOMIC DNA]</scope>
    <source>
        <strain evidence="2 3">SRCM100892</strain>
    </source>
</reference>
<keyword evidence="1" id="KW-0472">Membrane</keyword>
<sequence length="42" mass="4803">MYNKKKKKSSLQKTIMIFVWIMIILTLGSVLYAPLAQLFGAN</sequence>